<dbReference type="InterPro" id="IPR014189">
    <property type="entry name" value="Quinone_OxRdtase_PIG3"/>
</dbReference>
<dbReference type="EMBL" id="CM000832">
    <property type="protein sequence ID" value="EET09229.1"/>
    <property type="molecule type" value="Genomic_DNA"/>
</dbReference>
<gene>
    <name evidence="4" type="ORF">BURPS1710A_1614</name>
</gene>
<evidence type="ECO:0000259" key="3">
    <source>
        <dbReference type="SMART" id="SM00829"/>
    </source>
</evidence>
<evidence type="ECO:0000256" key="1">
    <source>
        <dbReference type="ARBA" id="ARBA00022857"/>
    </source>
</evidence>
<keyword evidence="2" id="KW-0560">Oxidoreductase</keyword>
<evidence type="ECO:0000313" key="4">
    <source>
        <dbReference type="EMBL" id="EET09229.1"/>
    </source>
</evidence>
<dbReference type="InterPro" id="IPR020843">
    <property type="entry name" value="ER"/>
</dbReference>
<reference evidence="4" key="1">
    <citation type="submission" date="2009-05" db="EMBL/GenBank/DDBJ databases">
        <authorList>
            <person name="Harkins D.M."/>
            <person name="DeShazer D."/>
            <person name="Woods D.E."/>
            <person name="Brinkac L.M."/>
            <person name="Brown K.A."/>
            <person name="Hung G.C."/>
            <person name="Tuanyok A."/>
            <person name="Zhang B."/>
            <person name="Nierman W.C."/>
        </authorList>
    </citation>
    <scope>NUCLEOTIDE SEQUENCE [LARGE SCALE GENOMIC DNA]</scope>
    <source>
        <strain evidence="4">1710a</strain>
    </source>
</reference>
<name>A0A0E1W9Z9_BURPE</name>
<dbReference type="Proteomes" id="UP000001812">
    <property type="component" value="Chromosome I"/>
</dbReference>
<dbReference type="SUPFAM" id="SSF51735">
    <property type="entry name" value="NAD(P)-binding Rossmann-fold domains"/>
    <property type="match status" value="1"/>
</dbReference>
<evidence type="ECO:0000256" key="2">
    <source>
        <dbReference type="ARBA" id="ARBA00023002"/>
    </source>
</evidence>
<dbReference type="GO" id="GO:0016651">
    <property type="term" value="F:oxidoreductase activity, acting on NAD(P)H"/>
    <property type="evidence" value="ECO:0007669"/>
    <property type="project" value="TreeGrafter"/>
</dbReference>
<dbReference type="PANTHER" id="PTHR48106">
    <property type="entry name" value="QUINONE OXIDOREDUCTASE PIG3-RELATED"/>
    <property type="match status" value="1"/>
</dbReference>
<dbReference type="CDD" id="cd05276">
    <property type="entry name" value="p53_inducible_oxidoreductase"/>
    <property type="match status" value="1"/>
</dbReference>
<dbReference type="SMART" id="SM00829">
    <property type="entry name" value="PKS_ER"/>
    <property type="match status" value="1"/>
</dbReference>
<dbReference type="PANTHER" id="PTHR48106:SF8">
    <property type="entry name" value="OS02G0805600 PROTEIN"/>
    <property type="match status" value="1"/>
</dbReference>
<proteinExistence type="predicted"/>
<accession>A0A0E1W9Z9</accession>
<dbReference type="InterPro" id="IPR036291">
    <property type="entry name" value="NAD(P)-bd_dom_sf"/>
</dbReference>
<protein>
    <submittedName>
        <fullName evidence="4">Oxidoreductase, zinc-binding dehydrogenase family</fullName>
    </submittedName>
</protein>
<dbReference type="InterPro" id="IPR013149">
    <property type="entry name" value="ADH-like_C"/>
</dbReference>
<feature type="domain" description="Enoyl reductase (ER)" evidence="3">
    <location>
        <begin position="31"/>
        <end position="354"/>
    </location>
</feature>
<dbReference type="InterPro" id="IPR011032">
    <property type="entry name" value="GroES-like_sf"/>
</dbReference>
<dbReference type="GO" id="GO:0070402">
    <property type="term" value="F:NADPH binding"/>
    <property type="evidence" value="ECO:0007669"/>
    <property type="project" value="TreeGrafter"/>
</dbReference>
<dbReference type="HOGENOM" id="CLU_026673_3_4_4"/>
<dbReference type="NCBIfam" id="TIGR02824">
    <property type="entry name" value="quinone_pig3"/>
    <property type="match status" value="1"/>
</dbReference>
<dbReference type="SUPFAM" id="SSF50129">
    <property type="entry name" value="GroES-like"/>
    <property type="match status" value="1"/>
</dbReference>
<dbReference type="Gene3D" id="3.40.50.720">
    <property type="entry name" value="NAD(P)-binding Rossmann-like Domain"/>
    <property type="match status" value="1"/>
</dbReference>
<sequence>MGRFAWRASRAQTRHDLGATCMKAIEITEFGAPDVLKLTERPQPEPKRGEVLIKVAASGVNRPDVFQRKGAYAPPPGASDLPGLEVAGEIVGGDLADSAANPFGLKLGDRVCALLAGGGYAQYVAAPLAQCLPVPKGLTDVDAASLPETFFTVWSNVFDRAQLGAGEGGAQETFLVQGGSSGIGVTAIQIAHALGFRVFATAGTDDKCRACEALGAERAINYKSEDFVEVVKSLTHDRGVDVILDMVAGAYVPRELAALADGGRLVVIALLGGAKAEINVAEILRRRLTITGSTLRPRPVEFKAAIAAQLKARVWPLIEDGRVKPVIYRVLPAAQAADAHALMESSEHVGKIVLDWGANA</sequence>
<dbReference type="AlphaFoldDB" id="A0A0E1W9Z9"/>
<dbReference type="Pfam" id="PF08240">
    <property type="entry name" value="ADH_N"/>
    <property type="match status" value="1"/>
</dbReference>
<dbReference type="Gene3D" id="3.90.180.10">
    <property type="entry name" value="Medium-chain alcohol dehydrogenases, catalytic domain"/>
    <property type="match status" value="1"/>
</dbReference>
<keyword evidence="1" id="KW-0521">NADP</keyword>
<organism evidence="4">
    <name type="scientific">Burkholderia pseudomallei 1710a</name>
    <dbReference type="NCBI Taxonomy" id="320371"/>
    <lineage>
        <taxon>Bacteria</taxon>
        <taxon>Pseudomonadati</taxon>
        <taxon>Pseudomonadota</taxon>
        <taxon>Betaproteobacteria</taxon>
        <taxon>Burkholderiales</taxon>
        <taxon>Burkholderiaceae</taxon>
        <taxon>Burkholderia</taxon>
        <taxon>pseudomallei group</taxon>
    </lineage>
</organism>
<dbReference type="InterPro" id="IPR013154">
    <property type="entry name" value="ADH-like_N"/>
</dbReference>
<dbReference type="Pfam" id="PF00107">
    <property type="entry name" value="ADH_zinc_N"/>
    <property type="match status" value="1"/>
</dbReference>